<dbReference type="PANTHER" id="PTHR43802">
    <property type="entry name" value="ENOYL-COA HYDRATASE"/>
    <property type="match status" value="1"/>
</dbReference>
<keyword evidence="3" id="KW-1185">Reference proteome</keyword>
<reference evidence="2 3" key="1">
    <citation type="submission" date="2024-04" db="EMBL/GenBank/DDBJ databases">
        <title>Polymorphospora sp. isolated from Baiyangdian Lake in Xiong'an New Area.</title>
        <authorList>
            <person name="Zhang X."/>
            <person name="Liu J."/>
        </authorList>
    </citation>
    <scope>NUCLEOTIDE SEQUENCE [LARGE SCALE GENOMIC DNA]</scope>
    <source>
        <strain evidence="2 3">2-325</strain>
    </source>
</reference>
<accession>A0ABV5D0J1</accession>
<gene>
    <name evidence="2" type="ORF">AAFH96_32500</name>
</gene>
<dbReference type="CDD" id="cd06558">
    <property type="entry name" value="crotonase-like"/>
    <property type="match status" value="1"/>
</dbReference>
<dbReference type="EMBL" id="JBCGDC010000167">
    <property type="protein sequence ID" value="MFB6397778.1"/>
    <property type="molecule type" value="Genomic_DNA"/>
</dbReference>
<protein>
    <submittedName>
        <fullName evidence="2">Enoyl-CoA hydratase/isomerase family protein</fullName>
    </submittedName>
</protein>
<dbReference type="SUPFAM" id="SSF52096">
    <property type="entry name" value="ClpP/crotonase"/>
    <property type="match status" value="2"/>
</dbReference>
<evidence type="ECO:0000313" key="3">
    <source>
        <dbReference type="Proteomes" id="UP001582793"/>
    </source>
</evidence>
<dbReference type="InterPro" id="IPR029045">
    <property type="entry name" value="ClpP/crotonase-like_dom_sf"/>
</dbReference>
<dbReference type="Pfam" id="PF00378">
    <property type="entry name" value="ECH_1"/>
    <property type="match status" value="1"/>
</dbReference>
<proteinExistence type="inferred from homology"/>
<dbReference type="Gene3D" id="3.90.226.10">
    <property type="entry name" value="2-enoyl-CoA Hydratase, Chain A, domain 1"/>
    <property type="match status" value="2"/>
</dbReference>
<organism evidence="2 3">
    <name type="scientific">Polymorphospora lycopeni</name>
    <dbReference type="NCBI Taxonomy" id="3140240"/>
    <lineage>
        <taxon>Bacteria</taxon>
        <taxon>Bacillati</taxon>
        <taxon>Actinomycetota</taxon>
        <taxon>Actinomycetes</taxon>
        <taxon>Micromonosporales</taxon>
        <taxon>Micromonosporaceae</taxon>
        <taxon>Polymorphospora</taxon>
    </lineage>
</organism>
<name>A0ABV5D0J1_9ACTN</name>
<dbReference type="InterPro" id="IPR001753">
    <property type="entry name" value="Enoyl-CoA_hydra/iso"/>
</dbReference>
<dbReference type="PANTHER" id="PTHR43802:SF1">
    <property type="entry name" value="IP11341P-RELATED"/>
    <property type="match status" value="1"/>
</dbReference>
<dbReference type="Proteomes" id="UP001582793">
    <property type="component" value="Unassembled WGS sequence"/>
</dbReference>
<comment type="caution">
    <text evidence="2">The sequence shown here is derived from an EMBL/GenBank/DDBJ whole genome shotgun (WGS) entry which is preliminary data.</text>
</comment>
<evidence type="ECO:0000256" key="1">
    <source>
        <dbReference type="ARBA" id="ARBA00005254"/>
    </source>
</evidence>
<dbReference type="RefSeq" id="WP_375736746.1">
    <property type="nucleotide sequence ID" value="NZ_JBCGDC010000167.1"/>
</dbReference>
<comment type="similarity">
    <text evidence="1">Belongs to the enoyl-CoA hydratase/isomerase family.</text>
</comment>
<sequence>MTAEQSVLLHRSGRLARVTLNRPARRNSFDLAMLARFEDVLHELGRDRDIEVVVLTGEGTAFCAGTDLRELAELGRDRDIEVVVLTGEGTAFCAGTDLRELAGLDAETTMYVQRRTAELVERWYRLEQTTVAAFNGPAIGSGAVLGLASDLRVAADSAFFTFPEVTFGIPLTWSGMAILADLVGADLAKRWLLLGERVEPADMLALRLVTRVVDADGLPAAVTGITDRLLATSAVGRSMTKRAARLAGPRFDAVANDSYLGALSVALRPLGDYLDRGAR</sequence>
<evidence type="ECO:0000313" key="2">
    <source>
        <dbReference type="EMBL" id="MFB6397778.1"/>
    </source>
</evidence>